<dbReference type="AlphaFoldDB" id="A0A8H4W3X8"/>
<evidence type="ECO:0000313" key="1">
    <source>
        <dbReference type="EMBL" id="KAF4633298.1"/>
    </source>
</evidence>
<evidence type="ECO:0000313" key="2">
    <source>
        <dbReference type="Proteomes" id="UP000566819"/>
    </source>
</evidence>
<keyword evidence="2" id="KW-1185">Reference proteome</keyword>
<protein>
    <submittedName>
        <fullName evidence="1">Uncharacterized protein</fullName>
    </submittedName>
</protein>
<sequence length="217" mass="24021">MATTQLSALEGISLTYRPRPLGAAINESAATQTIASNPPTNSSATAFQYFSQLPAELTPSTCLHKALLSVHGEYSSTADLIQKNLTTDGVLFWSKIDTTYIQGNPDLNDVSHSLNAFDPSTFPVVFDLHDQQFPALRELFLVFPESDIRKVGEVGKKIVVVRKEHKGLNEFKEYSEGMITECMSAAGMENIPRVVVMTVDKFEAMLCWEPFDHFPMA</sequence>
<accession>A0A8H4W3X8</accession>
<proteinExistence type="predicted"/>
<gene>
    <name evidence="1" type="ORF">G7Y89_g4813</name>
</gene>
<comment type="caution">
    <text evidence="1">The sequence shown here is derived from an EMBL/GenBank/DDBJ whole genome shotgun (WGS) entry which is preliminary data.</text>
</comment>
<name>A0A8H4W3X8_9HELO</name>
<dbReference type="EMBL" id="JAAMPI010000272">
    <property type="protein sequence ID" value="KAF4633298.1"/>
    <property type="molecule type" value="Genomic_DNA"/>
</dbReference>
<organism evidence="1 2">
    <name type="scientific">Cudoniella acicularis</name>
    <dbReference type="NCBI Taxonomy" id="354080"/>
    <lineage>
        <taxon>Eukaryota</taxon>
        <taxon>Fungi</taxon>
        <taxon>Dikarya</taxon>
        <taxon>Ascomycota</taxon>
        <taxon>Pezizomycotina</taxon>
        <taxon>Leotiomycetes</taxon>
        <taxon>Helotiales</taxon>
        <taxon>Tricladiaceae</taxon>
        <taxon>Cudoniella</taxon>
    </lineage>
</organism>
<reference evidence="1 2" key="1">
    <citation type="submission" date="2020-03" db="EMBL/GenBank/DDBJ databases">
        <title>Draft Genome Sequence of Cudoniella acicularis.</title>
        <authorList>
            <person name="Buettner E."/>
            <person name="Kellner H."/>
        </authorList>
    </citation>
    <scope>NUCLEOTIDE SEQUENCE [LARGE SCALE GENOMIC DNA]</scope>
    <source>
        <strain evidence="1 2">DSM 108380</strain>
    </source>
</reference>
<dbReference type="Proteomes" id="UP000566819">
    <property type="component" value="Unassembled WGS sequence"/>
</dbReference>